<keyword evidence="3" id="KW-0963">Cytoplasm</keyword>
<reference evidence="5" key="2">
    <citation type="submission" date="2020-09" db="EMBL/GenBank/DDBJ databases">
        <authorList>
            <person name="Sun Q."/>
            <person name="Zhou Y."/>
        </authorList>
    </citation>
    <scope>NUCLEOTIDE SEQUENCE</scope>
    <source>
        <strain evidence="5">CGMCC 4.5737</strain>
    </source>
</reference>
<name>A0A8J3FTI2_9PSEU</name>
<evidence type="ECO:0000256" key="4">
    <source>
        <dbReference type="ARBA" id="ARBA00023186"/>
    </source>
</evidence>
<dbReference type="RefSeq" id="WP_189052893.1">
    <property type="nucleotide sequence ID" value="NZ_BMMK01000001.1"/>
</dbReference>
<protein>
    <submittedName>
        <fullName evidence="5">ESX secretion-associated protein EspG</fullName>
    </submittedName>
</protein>
<keyword evidence="6" id="KW-1185">Reference proteome</keyword>
<evidence type="ECO:0000313" key="5">
    <source>
        <dbReference type="EMBL" id="GGM34461.1"/>
    </source>
</evidence>
<evidence type="ECO:0000256" key="2">
    <source>
        <dbReference type="ARBA" id="ARBA00006411"/>
    </source>
</evidence>
<comment type="similarity">
    <text evidence="2">Belongs to the EspG family.</text>
</comment>
<dbReference type="Pfam" id="PF14011">
    <property type="entry name" value="ESX-1_EspG"/>
    <property type="match status" value="1"/>
</dbReference>
<comment type="subcellular location">
    <subcellularLocation>
        <location evidence="1">Cytoplasm</location>
    </subcellularLocation>
</comment>
<proteinExistence type="inferred from homology"/>
<reference evidence="5" key="1">
    <citation type="journal article" date="2014" name="Int. J. Syst. Evol. Microbiol.">
        <title>Complete genome sequence of Corynebacterium casei LMG S-19264T (=DSM 44701T), isolated from a smear-ripened cheese.</title>
        <authorList>
            <consortium name="US DOE Joint Genome Institute (JGI-PGF)"/>
            <person name="Walter F."/>
            <person name="Albersmeier A."/>
            <person name="Kalinowski J."/>
            <person name="Ruckert C."/>
        </authorList>
    </citation>
    <scope>NUCLEOTIDE SEQUENCE</scope>
    <source>
        <strain evidence="5">CGMCC 4.5737</strain>
    </source>
</reference>
<dbReference type="EMBL" id="BMMK01000001">
    <property type="protein sequence ID" value="GGM34461.1"/>
    <property type="molecule type" value="Genomic_DNA"/>
</dbReference>
<gene>
    <name evidence="5" type="ORF">GCM10012275_02210</name>
</gene>
<comment type="caution">
    <text evidence="5">The sequence shown here is derived from an EMBL/GenBank/DDBJ whole genome shotgun (WGS) entry which is preliminary data.</text>
</comment>
<evidence type="ECO:0000313" key="6">
    <source>
        <dbReference type="Proteomes" id="UP000637578"/>
    </source>
</evidence>
<sequence>MLRASVALSTLAYDVLWQHHNLGDKPNALNTPSPGTTHEERAVLEHRAWTELEHTGLLHRGRIDEDLRDALEVLAHPTDEVYGWINQAHREDYTALAALHGDAAILAVLINQVLHLHPIRPTALAESLVSALPEVPPARGRSVTLPADYLAGRRPAEPDDDWFEEVRPADTETTDYAREVLALPRISAGQLHVATRDRLGRRHRTLHPVAFIDTSEGRWMAQRRPTRGNRPWAVIAPADRRLLVARLNEMRAIL</sequence>
<dbReference type="InterPro" id="IPR025734">
    <property type="entry name" value="EspG"/>
</dbReference>
<evidence type="ECO:0000256" key="3">
    <source>
        <dbReference type="ARBA" id="ARBA00022490"/>
    </source>
</evidence>
<accession>A0A8J3FTI2</accession>
<organism evidence="5 6">
    <name type="scientific">Longimycelium tulufanense</name>
    <dbReference type="NCBI Taxonomy" id="907463"/>
    <lineage>
        <taxon>Bacteria</taxon>
        <taxon>Bacillati</taxon>
        <taxon>Actinomycetota</taxon>
        <taxon>Actinomycetes</taxon>
        <taxon>Pseudonocardiales</taxon>
        <taxon>Pseudonocardiaceae</taxon>
        <taxon>Longimycelium</taxon>
    </lineage>
</organism>
<evidence type="ECO:0000256" key="1">
    <source>
        <dbReference type="ARBA" id="ARBA00004496"/>
    </source>
</evidence>
<keyword evidence="4" id="KW-0143">Chaperone</keyword>
<dbReference type="Proteomes" id="UP000637578">
    <property type="component" value="Unassembled WGS sequence"/>
</dbReference>
<dbReference type="AlphaFoldDB" id="A0A8J3FTI2"/>